<dbReference type="InterPro" id="IPR029063">
    <property type="entry name" value="SAM-dependent_MTases_sf"/>
</dbReference>
<feature type="domain" description="Methyltransferase type 11" evidence="1">
    <location>
        <begin position="51"/>
        <end position="146"/>
    </location>
</feature>
<dbReference type="PANTHER" id="PTHR42912:SF80">
    <property type="entry name" value="METHYLTRANSFERASE DOMAIN-CONTAINING PROTEIN"/>
    <property type="match status" value="1"/>
</dbReference>
<reference evidence="2 3" key="1">
    <citation type="submission" date="2011-11" db="EMBL/GenBank/DDBJ databases">
        <title>The Noncontiguous Finished genome of Desulfosporosinus youngiae DSM 17734.</title>
        <authorList>
            <consortium name="US DOE Joint Genome Institute (JGI-PGF)"/>
            <person name="Lucas S."/>
            <person name="Han J."/>
            <person name="Lapidus A."/>
            <person name="Cheng J.-F."/>
            <person name="Goodwin L."/>
            <person name="Pitluck S."/>
            <person name="Peters L."/>
            <person name="Ovchinnikova G."/>
            <person name="Lu M."/>
            <person name="Land M.L."/>
            <person name="Hauser L."/>
            <person name="Pester M."/>
            <person name="Spring S."/>
            <person name="Ollivier B."/>
            <person name="Rattei T."/>
            <person name="Klenk H.-P."/>
            <person name="Wagner M."/>
            <person name="Loy A."/>
            <person name="Woyke T.J."/>
        </authorList>
    </citation>
    <scope>NUCLEOTIDE SEQUENCE [LARGE SCALE GENOMIC DNA]</scope>
    <source>
        <strain evidence="2 3">DSM 17734</strain>
    </source>
</reference>
<dbReference type="CDD" id="cd02440">
    <property type="entry name" value="AdoMet_MTases"/>
    <property type="match status" value="1"/>
</dbReference>
<keyword evidence="3" id="KW-1185">Reference proteome</keyword>
<dbReference type="InterPro" id="IPR050508">
    <property type="entry name" value="Methyltransf_Superfamily"/>
</dbReference>
<accession>H5XXB2</accession>
<dbReference type="GO" id="GO:0008757">
    <property type="term" value="F:S-adenosylmethionine-dependent methyltransferase activity"/>
    <property type="evidence" value="ECO:0007669"/>
    <property type="project" value="InterPro"/>
</dbReference>
<dbReference type="InterPro" id="IPR013216">
    <property type="entry name" value="Methyltransf_11"/>
</dbReference>
<dbReference type="GO" id="GO:0032259">
    <property type="term" value="P:methylation"/>
    <property type="evidence" value="ECO:0007669"/>
    <property type="project" value="UniProtKB-KW"/>
</dbReference>
<dbReference type="AlphaFoldDB" id="H5XXB2"/>
<dbReference type="PANTHER" id="PTHR42912">
    <property type="entry name" value="METHYLTRANSFERASE"/>
    <property type="match status" value="1"/>
</dbReference>
<dbReference type="EMBL" id="CM001441">
    <property type="protein sequence ID" value="EHQ91118.1"/>
    <property type="molecule type" value="Genomic_DNA"/>
</dbReference>
<dbReference type="RefSeq" id="WP_007785885.1">
    <property type="nucleotide sequence ID" value="NZ_CM001441.1"/>
</dbReference>
<evidence type="ECO:0000259" key="1">
    <source>
        <dbReference type="Pfam" id="PF08241"/>
    </source>
</evidence>
<sequence>MEMQTRIKNYWEGEASRYSEGIWREMNSFKKQAWAGLIQRYRPAGNPLKVLDIGTGPGFFAMLTAEMGHKVTATDCTQNMLLEAQNNLEQLGLRAEYVLMDSHALSFADDSFDLILCRNLTWTLRDPQTAYREWHRVLKPKGRLLVFDANWNLRLNDPEWQARYLADMAEAERRGIHRRGHVDPAEGERIAKDLFLSSRLRPHWDAGALIDAGFKEIFINMDISDLVRDEDDKVLYRSTPMFLAGGEK</sequence>
<gene>
    <name evidence="2" type="ORF">DesyoDRAFT_4159</name>
</gene>
<keyword evidence="2" id="KW-0808">Transferase</keyword>
<evidence type="ECO:0000313" key="2">
    <source>
        <dbReference type="EMBL" id="EHQ91118.1"/>
    </source>
</evidence>
<dbReference type="Proteomes" id="UP000005104">
    <property type="component" value="Chromosome"/>
</dbReference>
<dbReference type="OrthoDB" id="9784101at2"/>
<evidence type="ECO:0000313" key="3">
    <source>
        <dbReference type="Proteomes" id="UP000005104"/>
    </source>
</evidence>
<dbReference type="STRING" id="768710.DesyoDRAFT_4159"/>
<name>H5XXB2_9FIRM</name>
<dbReference type="HOGENOM" id="CLU_037990_4_0_9"/>
<dbReference type="Pfam" id="PF08241">
    <property type="entry name" value="Methyltransf_11"/>
    <property type="match status" value="1"/>
</dbReference>
<keyword evidence="2" id="KW-0489">Methyltransferase</keyword>
<protein>
    <submittedName>
        <fullName evidence="2">Methylase involved in ubiquinone/menaquinone biosynthesis</fullName>
    </submittedName>
</protein>
<dbReference type="Gene3D" id="3.40.50.150">
    <property type="entry name" value="Vaccinia Virus protein VP39"/>
    <property type="match status" value="1"/>
</dbReference>
<keyword evidence="2" id="KW-0830">Ubiquinone</keyword>
<dbReference type="eggNOG" id="COG2226">
    <property type="taxonomic scope" value="Bacteria"/>
</dbReference>
<proteinExistence type="predicted"/>
<dbReference type="SUPFAM" id="SSF53335">
    <property type="entry name" value="S-adenosyl-L-methionine-dependent methyltransferases"/>
    <property type="match status" value="1"/>
</dbReference>
<organism evidence="2 3">
    <name type="scientific">Desulfosporosinus youngiae DSM 17734</name>
    <dbReference type="NCBI Taxonomy" id="768710"/>
    <lineage>
        <taxon>Bacteria</taxon>
        <taxon>Bacillati</taxon>
        <taxon>Bacillota</taxon>
        <taxon>Clostridia</taxon>
        <taxon>Eubacteriales</taxon>
        <taxon>Desulfitobacteriaceae</taxon>
        <taxon>Desulfosporosinus</taxon>
    </lineage>
</organism>